<dbReference type="InterPro" id="IPR027417">
    <property type="entry name" value="P-loop_NTPase"/>
</dbReference>
<dbReference type="RefSeq" id="WP_310271992.1">
    <property type="nucleotide sequence ID" value="NZ_JAVDXW010000001.1"/>
</dbReference>
<feature type="domain" description="FtsK" evidence="5">
    <location>
        <begin position="406"/>
        <end position="611"/>
    </location>
</feature>
<feature type="compositionally biased region" description="Polar residues" evidence="4">
    <location>
        <begin position="162"/>
        <end position="173"/>
    </location>
</feature>
<evidence type="ECO:0000256" key="2">
    <source>
        <dbReference type="ARBA" id="ARBA00022840"/>
    </source>
</evidence>
<protein>
    <recommendedName>
        <fullName evidence="5">FtsK domain-containing protein</fullName>
    </recommendedName>
</protein>
<dbReference type="InterPro" id="IPR050206">
    <property type="entry name" value="FtsK/SpoIIIE/SftA"/>
</dbReference>
<keyword evidence="1 3" id="KW-0547">Nucleotide-binding</keyword>
<sequence length="987" mass="107975">MRNRNERRSAIEAAFERLSARVATALGAAANESARVRAEHARQECALRIAQHGSSAVERDPSLVEDSDTPAFREALDEALRERANVHAQWADGPAQLADLVAAEAPGTASLPWQDWLGRIGTAEATSPTPQLWRLGTAEVPESPDPQPFPAAVPFLDESHLRVTSTGASQEGQRTSRETATRDAAESLVQNLLLRVLSYYQPGLVRIHVWDVARLTGTFPGLYPLTRADLLTAHDPTRLDAMLEELSEHIRRIHTSALLGGHTSLRSLADETGHRSEPWRIAVLFGDGEPLKDEQQQQLQRIARNGPACGVQLLVVDLPMTVNSALESITLLAPERARTSMTGPHAVMRPDEVLPRERVTRACSAIANEFLARRSRVHTFDDLLPEQLWAHHSTSGLQAPVGFHEGEQVWITLGDASPHLLIGGPSGSGKTNFLYGMLGSLAARYSPDELELYLLDFKEGVSFTQFTPGRRDPSWLPHAQLVGVNVNTDREFGLALLRFLSEEMRRRADAAKEHEVTKLEELRAEDPQGRWPRIVAVIDEFQYLFAERDEVSAQAATLLEDVARRGRSQGIHLVLASQDVSGIEAFWGKPAIFEQFILRVALPKARRVLVDTNPTALELPRWHAVVNHESGVKHGNEIARIPDATAKNSFDELQQCLWQRHLREQDTERATPPRLFDGSNLPVLGTLGEFQRLRATPTTTPPQVLLGQVIDVDGTAASVPLTRSPGRNLAVLGSVHQDATSVLGTAALSLARQHSPGRIGFTVAGLVEDSDEEARALVGALRRSGHEVECLGPGDLETALNDLADLVDERAAAAFEGTPPVPHCLVLYAADAAHTLLERKNPETRVSGQDQLRKILKQGPESRIHTVGWWRSAQRLKNALGMGPVDDIGAWVAFDVHGQELTSFAAGQVVNWSPRARRGLFFDRSIHSRPQVILPFDPTGMADEGTVAGVPQPRDSGDSGSHDEFHGDSHGDSHGELDRSEHAGGNG</sequence>
<feature type="compositionally biased region" description="Basic and acidic residues" evidence="4">
    <location>
        <begin position="955"/>
        <end position="987"/>
    </location>
</feature>
<dbReference type="Gene3D" id="3.40.50.300">
    <property type="entry name" value="P-loop containing nucleotide triphosphate hydrolases"/>
    <property type="match status" value="3"/>
</dbReference>
<keyword evidence="2 3" id="KW-0067">ATP-binding</keyword>
<feature type="region of interest" description="Disordered" evidence="4">
    <location>
        <begin position="937"/>
        <end position="987"/>
    </location>
</feature>
<organism evidence="6 7">
    <name type="scientific">Haloactinomyces albus</name>
    <dbReference type="NCBI Taxonomy" id="1352928"/>
    <lineage>
        <taxon>Bacteria</taxon>
        <taxon>Bacillati</taxon>
        <taxon>Actinomycetota</taxon>
        <taxon>Actinomycetes</taxon>
        <taxon>Actinopolysporales</taxon>
        <taxon>Actinopolysporaceae</taxon>
        <taxon>Haloactinomyces</taxon>
    </lineage>
</organism>
<dbReference type="CDD" id="cd01127">
    <property type="entry name" value="TrwB_TraG_TraD_VirD4"/>
    <property type="match status" value="1"/>
</dbReference>
<dbReference type="SUPFAM" id="SSF52540">
    <property type="entry name" value="P-loop containing nucleoside triphosphate hydrolases"/>
    <property type="match status" value="1"/>
</dbReference>
<evidence type="ECO:0000256" key="3">
    <source>
        <dbReference type="PROSITE-ProRule" id="PRU00289"/>
    </source>
</evidence>
<accession>A0AAE3ZAS1</accession>
<proteinExistence type="predicted"/>
<evidence type="ECO:0000256" key="4">
    <source>
        <dbReference type="SAM" id="MobiDB-lite"/>
    </source>
</evidence>
<dbReference type="Proteomes" id="UP001180845">
    <property type="component" value="Unassembled WGS sequence"/>
</dbReference>
<dbReference type="Pfam" id="PF01580">
    <property type="entry name" value="FtsK_SpoIIIE"/>
    <property type="match status" value="1"/>
</dbReference>
<reference evidence="6" key="1">
    <citation type="submission" date="2023-07" db="EMBL/GenBank/DDBJ databases">
        <title>Sequencing the genomes of 1000 actinobacteria strains.</title>
        <authorList>
            <person name="Klenk H.-P."/>
        </authorList>
    </citation>
    <scope>NUCLEOTIDE SEQUENCE</scope>
    <source>
        <strain evidence="6">DSM 45977</strain>
    </source>
</reference>
<gene>
    <name evidence="6" type="ORF">JOF55_001642</name>
</gene>
<evidence type="ECO:0000256" key="1">
    <source>
        <dbReference type="ARBA" id="ARBA00022741"/>
    </source>
</evidence>
<dbReference type="GO" id="GO:0005524">
    <property type="term" value="F:ATP binding"/>
    <property type="evidence" value="ECO:0007669"/>
    <property type="project" value="UniProtKB-UniRule"/>
</dbReference>
<dbReference type="PANTHER" id="PTHR22683:SF41">
    <property type="entry name" value="DNA TRANSLOCASE FTSK"/>
    <property type="match status" value="1"/>
</dbReference>
<dbReference type="PROSITE" id="PS50901">
    <property type="entry name" value="FTSK"/>
    <property type="match status" value="1"/>
</dbReference>
<evidence type="ECO:0000259" key="5">
    <source>
        <dbReference type="PROSITE" id="PS50901"/>
    </source>
</evidence>
<dbReference type="InterPro" id="IPR002543">
    <property type="entry name" value="FtsK_dom"/>
</dbReference>
<dbReference type="EMBL" id="JAVDXW010000001">
    <property type="protein sequence ID" value="MDR7301461.1"/>
    <property type="molecule type" value="Genomic_DNA"/>
</dbReference>
<dbReference type="GO" id="GO:0003677">
    <property type="term" value="F:DNA binding"/>
    <property type="evidence" value="ECO:0007669"/>
    <property type="project" value="InterPro"/>
</dbReference>
<keyword evidence="7" id="KW-1185">Reference proteome</keyword>
<dbReference type="AlphaFoldDB" id="A0AAE3ZAS1"/>
<evidence type="ECO:0000313" key="6">
    <source>
        <dbReference type="EMBL" id="MDR7301461.1"/>
    </source>
</evidence>
<evidence type="ECO:0000313" key="7">
    <source>
        <dbReference type="Proteomes" id="UP001180845"/>
    </source>
</evidence>
<comment type="caution">
    <text evidence="6">The sequence shown here is derived from an EMBL/GenBank/DDBJ whole genome shotgun (WGS) entry which is preliminary data.</text>
</comment>
<feature type="binding site" evidence="3">
    <location>
        <begin position="424"/>
        <end position="431"/>
    </location>
    <ligand>
        <name>ATP</name>
        <dbReference type="ChEBI" id="CHEBI:30616"/>
    </ligand>
</feature>
<feature type="region of interest" description="Disordered" evidence="4">
    <location>
        <begin position="162"/>
        <end position="182"/>
    </location>
</feature>
<name>A0AAE3ZAS1_9ACTN</name>
<dbReference type="PANTHER" id="PTHR22683">
    <property type="entry name" value="SPORULATION PROTEIN RELATED"/>
    <property type="match status" value="1"/>
</dbReference>